<gene>
    <name evidence="2" type="ordered locus">Kole_1127</name>
</gene>
<dbReference type="InterPro" id="IPR033913">
    <property type="entry name" value="MTH1175_dom"/>
</dbReference>
<dbReference type="OrthoDB" id="280278at2"/>
<evidence type="ECO:0000259" key="1">
    <source>
        <dbReference type="Pfam" id="PF02579"/>
    </source>
</evidence>
<evidence type="ECO:0000313" key="2">
    <source>
        <dbReference type="EMBL" id="ACR79829.1"/>
    </source>
</evidence>
<name>C5CI50_KOSOT</name>
<dbReference type="KEGG" id="kol:Kole_1127"/>
<accession>C5CI50</accession>
<dbReference type="Gene3D" id="3.30.420.130">
    <property type="entry name" value="Dinitrogenase iron-molybdenum cofactor biosynthesis domain"/>
    <property type="match status" value="1"/>
</dbReference>
<dbReference type="HOGENOM" id="CLU_104194_2_2_0"/>
<dbReference type="eggNOG" id="COG1433">
    <property type="taxonomic scope" value="Bacteria"/>
</dbReference>
<dbReference type="CDD" id="cd00851">
    <property type="entry name" value="MTH1175"/>
    <property type="match status" value="1"/>
</dbReference>
<dbReference type="STRING" id="521045.Kole_1127"/>
<feature type="domain" description="Dinitrogenase iron-molybdenum cofactor biosynthesis" evidence="1">
    <location>
        <begin position="14"/>
        <end position="103"/>
    </location>
</feature>
<organism evidence="2 3">
    <name type="scientific">Kosmotoga olearia (strain ATCC BAA-1733 / DSM 21960 / TBF 19.5.1)</name>
    <dbReference type="NCBI Taxonomy" id="521045"/>
    <lineage>
        <taxon>Bacteria</taxon>
        <taxon>Thermotogati</taxon>
        <taxon>Thermotogota</taxon>
        <taxon>Thermotogae</taxon>
        <taxon>Kosmotogales</taxon>
        <taxon>Kosmotogaceae</taxon>
        <taxon>Kosmotoga</taxon>
    </lineage>
</organism>
<keyword evidence="3" id="KW-1185">Reference proteome</keyword>
<proteinExistence type="predicted"/>
<dbReference type="PANTHER" id="PTHR42983:SF1">
    <property type="entry name" value="IRON-MOLYBDENUM PROTEIN"/>
    <property type="match status" value="1"/>
</dbReference>
<reference evidence="2 3" key="2">
    <citation type="journal article" date="2011" name="J. Bacteriol.">
        <title>Genome Sequence of Kosmotoga olearia Strain TBF 19.5.1, a Thermophilic Bacterium with a Wide Growth Temperature Range, Isolated from the Troll B Oil Platform in the North Sea.</title>
        <authorList>
            <person name="Swithers K.S."/>
            <person name="Dipippo J.L."/>
            <person name="Bruce D.C."/>
            <person name="Detter C."/>
            <person name="Tapia R."/>
            <person name="Han S."/>
            <person name="Goodwin L.A."/>
            <person name="Han J."/>
            <person name="Woyke T."/>
            <person name="Pitluck S."/>
            <person name="Pennacchio L."/>
            <person name="Nolan M."/>
            <person name="Mikhailova N."/>
            <person name="Land M.L."/>
            <person name="Nesbo C.L."/>
            <person name="Gogarten J.P."/>
            <person name="Noll K.M."/>
        </authorList>
    </citation>
    <scope>NUCLEOTIDE SEQUENCE [LARGE SCALE GENOMIC DNA]</scope>
    <source>
        <strain evidence="3">ATCC BAA-1733 / DSM 21960 / TBF 19.5.1</strain>
    </source>
</reference>
<dbReference type="Pfam" id="PF02579">
    <property type="entry name" value="Nitro_FeMo-Co"/>
    <property type="match status" value="1"/>
</dbReference>
<dbReference type="InterPro" id="IPR036105">
    <property type="entry name" value="DiNase_FeMo-co_biosyn_sf"/>
</dbReference>
<dbReference type="AlphaFoldDB" id="C5CI50"/>
<dbReference type="RefSeq" id="WP_015868487.1">
    <property type="nucleotide sequence ID" value="NC_012785.1"/>
</dbReference>
<dbReference type="PANTHER" id="PTHR42983">
    <property type="entry name" value="DINITROGENASE IRON-MOLYBDENUM COFACTOR PROTEIN-RELATED"/>
    <property type="match status" value="1"/>
</dbReference>
<evidence type="ECO:0000313" key="3">
    <source>
        <dbReference type="Proteomes" id="UP000002382"/>
    </source>
</evidence>
<dbReference type="Proteomes" id="UP000002382">
    <property type="component" value="Chromosome"/>
</dbReference>
<dbReference type="EMBL" id="CP001634">
    <property type="protein sequence ID" value="ACR79829.1"/>
    <property type="molecule type" value="Genomic_DNA"/>
</dbReference>
<protein>
    <submittedName>
        <fullName evidence="2">Dinitrogenase iron-molybdenum cofactor biosynthesis protein</fullName>
    </submittedName>
</protein>
<dbReference type="SUPFAM" id="SSF53146">
    <property type="entry name" value="Nitrogenase accessory factor-like"/>
    <property type="match status" value="1"/>
</dbReference>
<sequence>MIIAVPVMNDACLEAKISEHFGHAPYFAFVKVEDNKISSVEIEPNPFEDHGPGEIPEYIYRKGAKVLIARGMGARAKAFFSSFGVEVLTGASGSLKEIIDGYLEGQLKSVNYEPDKKFHNH</sequence>
<dbReference type="InterPro" id="IPR003731">
    <property type="entry name" value="Di-Nase_FeMo-co_biosynth"/>
</dbReference>
<reference evidence="2 3" key="1">
    <citation type="submission" date="2009-06" db="EMBL/GenBank/DDBJ databases">
        <title>Complete sequence of Thermotogales bacterium TBF 19.5.1.</title>
        <authorList>
            <consortium name="US DOE Joint Genome Institute"/>
            <person name="Lucas S."/>
            <person name="Copeland A."/>
            <person name="Lapidus A."/>
            <person name="Glavina del Rio T."/>
            <person name="Tice H."/>
            <person name="Bruce D."/>
            <person name="Goodwin L."/>
            <person name="Pitluck S."/>
            <person name="Chertkov O."/>
            <person name="Brettin T."/>
            <person name="Detter J.C."/>
            <person name="Han C."/>
            <person name="Schmutz J."/>
            <person name="Larimer F."/>
            <person name="Land M."/>
            <person name="Hauser L."/>
            <person name="Kyrpides N."/>
            <person name="Ovchinnikova G."/>
            <person name="Noll K."/>
        </authorList>
    </citation>
    <scope>NUCLEOTIDE SEQUENCE [LARGE SCALE GENOMIC DNA]</scope>
    <source>
        <strain evidence="3">ATCC BAA-1733 / DSM 21960 / TBF 19.5.1</strain>
    </source>
</reference>